<evidence type="ECO:0000256" key="12">
    <source>
        <dbReference type="ARBA" id="ARBA00048679"/>
    </source>
</evidence>
<keyword evidence="8" id="KW-0418">Kinase</keyword>
<evidence type="ECO:0000256" key="11">
    <source>
        <dbReference type="ARBA" id="ARBA00047899"/>
    </source>
</evidence>
<dbReference type="InterPro" id="IPR011009">
    <property type="entry name" value="Kinase-like_dom_sf"/>
</dbReference>
<keyword evidence="5" id="KW-0723">Serine/threonine-protein kinase</keyword>
<dbReference type="EC" id="2.7.11.1" evidence="3"/>
<keyword evidence="6" id="KW-0808">Transferase</keyword>
<accession>A0ABN7RX47</accession>
<proteinExistence type="inferred from homology"/>
<evidence type="ECO:0000256" key="10">
    <source>
        <dbReference type="ARBA" id="ARBA00023200"/>
    </source>
</evidence>
<evidence type="ECO:0000313" key="15">
    <source>
        <dbReference type="Proteomes" id="UP001158576"/>
    </source>
</evidence>
<evidence type="ECO:0000256" key="7">
    <source>
        <dbReference type="ARBA" id="ARBA00022741"/>
    </source>
</evidence>
<evidence type="ECO:0000313" key="14">
    <source>
        <dbReference type="EMBL" id="CAG5085947.1"/>
    </source>
</evidence>
<sequence length="281" mass="31626">MSQHSIESGYTSEEEIFTFNKSEIIAADAKRFSKSFTIEEEIIKSANGIVYSGFDISTGEAVIIKQIPKTCVSEYIAMDGRQVPSEIYFQFKAAEASAAVVQPIDFFERKSSFVLVMEKVDNVTDLFDFVREHGALSEEAALFIFKQVVEAVDEMKAVGISHRDIKDENILIDPETLQIFIIDFGCASMTSESSTPRGTPDYWAPEIFTTGVSSTESADSWALGALLYVLLTGTWKFENNRVIRNFIAEKHLRKEMRSIFDQIFHPTPAKRLSLSDMLAMF</sequence>
<keyword evidence="7" id="KW-0547">Nucleotide-binding</keyword>
<reference evidence="14 15" key="1">
    <citation type="submission" date="2021-04" db="EMBL/GenBank/DDBJ databases">
        <authorList>
            <person name="Bliznina A."/>
        </authorList>
    </citation>
    <scope>NUCLEOTIDE SEQUENCE [LARGE SCALE GENOMIC DNA]</scope>
</reference>
<evidence type="ECO:0000259" key="13">
    <source>
        <dbReference type="PROSITE" id="PS50011"/>
    </source>
</evidence>
<dbReference type="PROSITE" id="PS50011">
    <property type="entry name" value="PROTEIN_KINASE_DOM"/>
    <property type="match status" value="1"/>
</dbReference>
<gene>
    <name evidence="14" type="ORF">OKIOD_LOCUS2616</name>
</gene>
<protein>
    <recommendedName>
        <fullName evidence="4">Serine/threonine-protein kinase 1</fullName>
        <ecNumber evidence="3">2.7.11.1</ecNumber>
    </recommendedName>
</protein>
<evidence type="ECO:0000256" key="2">
    <source>
        <dbReference type="ARBA" id="ARBA00005505"/>
    </source>
</evidence>
<evidence type="ECO:0000256" key="9">
    <source>
        <dbReference type="ARBA" id="ARBA00022840"/>
    </source>
</evidence>
<dbReference type="PANTHER" id="PTHR22984:SF25">
    <property type="entry name" value="PROTEIN KINASE DOMAIN-CONTAINING PROTEIN"/>
    <property type="match status" value="1"/>
</dbReference>
<dbReference type="SUPFAM" id="SSF56112">
    <property type="entry name" value="Protein kinase-like (PK-like)"/>
    <property type="match status" value="1"/>
</dbReference>
<evidence type="ECO:0000256" key="3">
    <source>
        <dbReference type="ARBA" id="ARBA00012513"/>
    </source>
</evidence>
<comment type="subcellular location">
    <subcellularLocation>
        <location evidence="1">Host cytoplasm</location>
    </subcellularLocation>
</comment>
<dbReference type="EMBL" id="OU015568">
    <property type="protein sequence ID" value="CAG5085947.1"/>
    <property type="molecule type" value="Genomic_DNA"/>
</dbReference>
<dbReference type="InterPro" id="IPR008271">
    <property type="entry name" value="Ser/Thr_kinase_AS"/>
</dbReference>
<evidence type="ECO:0000256" key="1">
    <source>
        <dbReference type="ARBA" id="ARBA00004192"/>
    </source>
</evidence>
<name>A0ABN7RX47_OIKDI</name>
<keyword evidence="10" id="KW-1035">Host cytoplasm</keyword>
<feature type="domain" description="Protein kinase" evidence="13">
    <location>
        <begin position="36"/>
        <end position="281"/>
    </location>
</feature>
<dbReference type="Gene3D" id="1.10.510.10">
    <property type="entry name" value="Transferase(Phosphotransferase) domain 1"/>
    <property type="match status" value="1"/>
</dbReference>
<keyword evidence="15" id="KW-1185">Reference proteome</keyword>
<dbReference type="Pfam" id="PF00069">
    <property type="entry name" value="Pkinase"/>
    <property type="match status" value="1"/>
</dbReference>
<dbReference type="PROSITE" id="PS00108">
    <property type="entry name" value="PROTEIN_KINASE_ST"/>
    <property type="match status" value="1"/>
</dbReference>
<comment type="catalytic activity">
    <reaction evidence="12">
        <text>L-seryl-[protein] + ATP = O-phospho-L-seryl-[protein] + ADP + H(+)</text>
        <dbReference type="Rhea" id="RHEA:17989"/>
        <dbReference type="Rhea" id="RHEA-COMP:9863"/>
        <dbReference type="Rhea" id="RHEA-COMP:11604"/>
        <dbReference type="ChEBI" id="CHEBI:15378"/>
        <dbReference type="ChEBI" id="CHEBI:29999"/>
        <dbReference type="ChEBI" id="CHEBI:30616"/>
        <dbReference type="ChEBI" id="CHEBI:83421"/>
        <dbReference type="ChEBI" id="CHEBI:456216"/>
        <dbReference type="EC" id="2.7.11.1"/>
    </reaction>
</comment>
<comment type="catalytic activity">
    <reaction evidence="11">
        <text>L-threonyl-[protein] + ATP = O-phospho-L-threonyl-[protein] + ADP + H(+)</text>
        <dbReference type="Rhea" id="RHEA:46608"/>
        <dbReference type="Rhea" id="RHEA-COMP:11060"/>
        <dbReference type="Rhea" id="RHEA-COMP:11605"/>
        <dbReference type="ChEBI" id="CHEBI:15378"/>
        <dbReference type="ChEBI" id="CHEBI:30013"/>
        <dbReference type="ChEBI" id="CHEBI:30616"/>
        <dbReference type="ChEBI" id="CHEBI:61977"/>
        <dbReference type="ChEBI" id="CHEBI:456216"/>
        <dbReference type="EC" id="2.7.11.1"/>
    </reaction>
</comment>
<dbReference type="PANTHER" id="PTHR22984">
    <property type="entry name" value="SERINE/THREONINE-PROTEIN KINASE PIM"/>
    <property type="match status" value="1"/>
</dbReference>
<organism evidence="14 15">
    <name type="scientific">Oikopleura dioica</name>
    <name type="common">Tunicate</name>
    <dbReference type="NCBI Taxonomy" id="34765"/>
    <lineage>
        <taxon>Eukaryota</taxon>
        <taxon>Metazoa</taxon>
        <taxon>Chordata</taxon>
        <taxon>Tunicata</taxon>
        <taxon>Appendicularia</taxon>
        <taxon>Copelata</taxon>
        <taxon>Oikopleuridae</taxon>
        <taxon>Oikopleura</taxon>
    </lineage>
</organism>
<dbReference type="InterPro" id="IPR000719">
    <property type="entry name" value="Prot_kinase_dom"/>
</dbReference>
<dbReference type="InterPro" id="IPR051138">
    <property type="entry name" value="PIM_Ser/Thr_kinase"/>
</dbReference>
<keyword evidence="9" id="KW-0067">ATP-binding</keyword>
<comment type="similarity">
    <text evidence="2">Belongs to the protein kinase superfamily. CAMK Ser/Thr protein kinase family. PIM subfamily.</text>
</comment>
<dbReference type="Proteomes" id="UP001158576">
    <property type="component" value="Chromosome PAR"/>
</dbReference>
<evidence type="ECO:0000256" key="5">
    <source>
        <dbReference type="ARBA" id="ARBA00022527"/>
    </source>
</evidence>
<evidence type="ECO:0000256" key="4">
    <source>
        <dbReference type="ARBA" id="ARBA00016885"/>
    </source>
</evidence>
<evidence type="ECO:0000256" key="6">
    <source>
        <dbReference type="ARBA" id="ARBA00022679"/>
    </source>
</evidence>
<dbReference type="Gene3D" id="3.30.200.20">
    <property type="entry name" value="Phosphorylase Kinase, domain 1"/>
    <property type="match status" value="1"/>
</dbReference>
<dbReference type="SMART" id="SM00220">
    <property type="entry name" value="S_TKc"/>
    <property type="match status" value="1"/>
</dbReference>
<evidence type="ECO:0000256" key="8">
    <source>
        <dbReference type="ARBA" id="ARBA00022777"/>
    </source>
</evidence>